<dbReference type="NCBIfam" id="NF008165">
    <property type="entry name" value="PRK10917.1-3"/>
    <property type="match status" value="1"/>
</dbReference>
<evidence type="ECO:0000313" key="19">
    <source>
        <dbReference type="Proteomes" id="UP001165524"/>
    </source>
</evidence>
<dbReference type="NCBIfam" id="NF008168">
    <property type="entry name" value="PRK10917.2-2"/>
    <property type="match status" value="1"/>
</dbReference>
<keyword evidence="7 15" id="KW-0067">ATP-binding</keyword>
<dbReference type="InterPro" id="IPR033454">
    <property type="entry name" value="RecG_wedge"/>
</dbReference>
<evidence type="ECO:0000256" key="7">
    <source>
        <dbReference type="ARBA" id="ARBA00022840"/>
    </source>
</evidence>
<comment type="caution">
    <text evidence="18">The sequence shown here is derived from an EMBL/GenBank/DDBJ whole genome shotgun (WGS) entry which is preliminary data.</text>
</comment>
<dbReference type="Pfam" id="PF00270">
    <property type="entry name" value="DEAD"/>
    <property type="match status" value="1"/>
</dbReference>
<dbReference type="GO" id="GO:0016787">
    <property type="term" value="F:hydrolase activity"/>
    <property type="evidence" value="ECO:0007669"/>
    <property type="project" value="UniProtKB-KW"/>
</dbReference>
<evidence type="ECO:0000256" key="9">
    <source>
        <dbReference type="ARBA" id="ARBA00023172"/>
    </source>
</evidence>
<evidence type="ECO:0000256" key="6">
    <source>
        <dbReference type="ARBA" id="ARBA00022806"/>
    </source>
</evidence>
<comment type="similarity">
    <text evidence="1 15">Belongs to the helicase family. RecG subfamily.</text>
</comment>
<dbReference type="Pfam" id="PF17191">
    <property type="entry name" value="RecG_wedge"/>
    <property type="match status" value="1"/>
</dbReference>
<evidence type="ECO:0000256" key="14">
    <source>
        <dbReference type="ARBA" id="ARBA00048988"/>
    </source>
</evidence>
<dbReference type="Pfam" id="PF19833">
    <property type="entry name" value="RecG_dom3_C"/>
    <property type="match status" value="1"/>
</dbReference>
<keyword evidence="10 15" id="KW-0234">DNA repair</keyword>
<evidence type="ECO:0000256" key="8">
    <source>
        <dbReference type="ARBA" id="ARBA00023125"/>
    </source>
</evidence>
<name>A0ABT0E5D7_9GAMM</name>
<dbReference type="InterPro" id="IPR045562">
    <property type="entry name" value="RecG_dom3_C"/>
</dbReference>
<dbReference type="EC" id="5.6.2.4" evidence="13 15"/>
<evidence type="ECO:0000259" key="16">
    <source>
        <dbReference type="PROSITE" id="PS51192"/>
    </source>
</evidence>
<proteinExistence type="inferred from homology"/>
<dbReference type="Pfam" id="PF00271">
    <property type="entry name" value="Helicase_C"/>
    <property type="match status" value="1"/>
</dbReference>
<organism evidence="18 19">
    <name type="scientific">Alcanivorax quisquiliarum</name>
    <dbReference type="NCBI Taxonomy" id="2933565"/>
    <lineage>
        <taxon>Bacteria</taxon>
        <taxon>Pseudomonadati</taxon>
        <taxon>Pseudomonadota</taxon>
        <taxon>Gammaproteobacteria</taxon>
        <taxon>Oceanospirillales</taxon>
        <taxon>Alcanivoracaceae</taxon>
        <taxon>Alcanivorax</taxon>
    </lineage>
</organism>
<keyword evidence="19" id="KW-1185">Reference proteome</keyword>
<dbReference type="Gene3D" id="3.40.50.300">
    <property type="entry name" value="P-loop containing nucleotide triphosphate hydrolases"/>
    <property type="match status" value="2"/>
</dbReference>
<evidence type="ECO:0000256" key="11">
    <source>
        <dbReference type="ARBA" id="ARBA00023235"/>
    </source>
</evidence>
<protein>
    <recommendedName>
        <fullName evidence="2 15">ATP-dependent DNA helicase RecG</fullName>
        <ecNumber evidence="13 15">5.6.2.4</ecNumber>
    </recommendedName>
</protein>
<dbReference type="InterPro" id="IPR027417">
    <property type="entry name" value="P-loop_NTPase"/>
</dbReference>
<reference evidence="18" key="1">
    <citation type="submission" date="2022-04" db="EMBL/GenBank/DDBJ databases">
        <title>Alcanivorax sp. CY1518 draft genome sequence.</title>
        <authorList>
            <person name="Zhao G."/>
            <person name="An M."/>
        </authorList>
    </citation>
    <scope>NUCLEOTIDE SEQUENCE</scope>
    <source>
        <strain evidence="18">CY1518</strain>
    </source>
</reference>
<dbReference type="NCBIfam" id="NF008163">
    <property type="entry name" value="PRK10917.1-1"/>
    <property type="match status" value="1"/>
</dbReference>
<evidence type="ECO:0000256" key="5">
    <source>
        <dbReference type="ARBA" id="ARBA00022801"/>
    </source>
</evidence>
<dbReference type="SMART" id="SM00487">
    <property type="entry name" value="DEXDc"/>
    <property type="match status" value="1"/>
</dbReference>
<dbReference type="NCBIfam" id="NF008166">
    <property type="entry name" value="PRK10917.1-4"/>
    <property type="match status" value="1"/>
</dbReference>
<dbReference type="CDD" id="cd17992">
    <property type="entry name" value="DEXHc_RecG"/>
    <property type="match status" value="1"/>
</dbReference>
<sequence length="692" mass="76178">MSELTARAVGSLRGVGPRAAERLARLGIHTVEDLLFHLPFRYQDRTRIAPIGRLRPEQHVVVEGEILAADVLFGRRRSLLCKIGDGTGIIALRFFHFSAAQKNNLERGRRIRVYGEVRVGGTGLEFFHPEYELATDETLPPLEQSLTPVYPTTEGIQQRSMRALMEQAIALLNQHPPRDLLPDALLKERQLPSLRDALLTLHQPHPTDAVEQLLGGTHPAVRRLVVEEMAAHQLGMLQRRAGQKAHRSPPLAGGQLFGRLCDALPFALTSAQQRVIDEIAADLAQPSPMLRLVQGDVGSGKTLVAAAAALAAIESGYQVALMAPTELLAEQHLASFRRWLTPLGIDVLWLSGSLGQKARREALEQLANGQADMIVGTHALFQEAVQFHRLGLTIIDEQHRFGVHQRLALREKGRQDEQMPHQLVLTATPIPRTLAMSVYGDLDTSVIDELPPGREPIDTLALPAASRRADVIQRVHAAAARGTQAYWVCTLIEESDALQAQAAEATWQDLQAALPDLRIELVHGRMKPAEKAAAMARFAQGEAQLLVATTVIEVGVDVPNATLMVIENAERLGLSQLHQLRGRVGRGGGKSYCVLLYQTPLSHTAKRRLSVMRETCDGFRIAEEDLRLRGPGEWLGTRQTGELAFRIADLMRDEAMMAPARDMAEQLLAAYPDNAQALVRRWLKGAEGYADV</sequence>
<keyword evidence="8" id="KW-0238">DNA-binding</keyword>
<dbReference type="InterPro" id="IPR004609">
    <property type="entry name" value="ATP-dep_DNA_helicase_RecG"/>
</dbReference>
<dbReference type="InterPro" id="IPR047112">
    <property type="entry name" value="RecG/Mfd"/>
</dbReference>
<evidence type="ECO:0000256" key="10">
    <source>
        <dbReference type="ARBA" id="ARBA00023204"/>
    </source>
</evidence>
<dbReference type="Gene3D" id="1.10.150.20">
    <property type="entry name" value="5' to 3' exonuclease, C-terminal subdomain"/>
    <property type="match status" value="1"/>
</dbReference>
<evidence type="ECO:0000259" key="17">
    <source>
        <dbReference type="PROSITE" id="PS51194"/>
    </source>
</evidence>
<dbReference type="InterPro" id="IPR011545">
    <property type="entry name" value="DEAD/DEAH_box_helicase_dom"/>
</dbReference>
<evidence type="ECO:0000256" key="12">
    <source>
        <dbReference type="ARBA" id="ARBA00034617"/>
    </source>
</evidence>
<dbReference type="InterPro" id="IPR012340">
    <property type="entry name" value="NA-bd_OB-fold"/>
</dbReference>
<dbReference type="SUPFAM" id="SSF50249">
    <property type="entry name" value="Nucleic acid-binding proteins"/>
    <property type="match status" value="1"/>
</dbReference>
<dbReference type="PROSITE" id="PS51194">
    <property type="entry name" value="HELICASE_CTER"/>
    <property type="match status" value="1"/>
</dbReference>
<accession>A0ABT0E5D7</accession>
<comment type="catalytic activity">
    <reaction evidence="14 15">
        <text>ATP + H2O = ADP + phosphate + H(+)</text>
        <dbReference type="Rhea" id="RHEA:13065"/>
        <dbReference type="ChEBI" id="CHEBI:15377"/>
        <dbReference type="ChEBI" id="CHEBI:15378"/>
        <dbReference type="ChEBI" id="CHEBI:30616"/>
        <dbReference type="ChEBI" id="CHEBI:43474"/>
        <dbReference type="ChEBI" id="CHEBI:456216"/>
        <dbReference type="EC" id="5.6.2.4"/>
    </reaction>
</comment>
<evidence type="ECO:0000256" key="13">
    <source>
        <dbReference type="ARBA" id="ARBA00034808"/>
    </source>
</evidence>
<keyword evidence="11" id="KW-0413">Isomerase</keyword>
<dbReference type="GO" id="GO:0003678">
    <property type="term" value="F:DNA helicase activity"/>
    <property type="evidence" value="ECO:0007669"/>
    <property type="project" value="UniProtKB-EC"/>
</dbReference>
<evidence type="ECO:0000256" key="15">
    <source>
        <dbReference type="RuleBase" id="RU363016"/>
    </source>
</evidence>
<keyword evidence="4 15" id="KW-0227">DNA damage</keyword>
<keyword evidence="5 15" id="KW-0378">Hydrolase</keyword>
<comment type="function">
    <text evidence="15">Plays a critical role in recombination and DNA repair. Helps process Holliday junction intermediates to mature products by catalyzing branch migration. Has replication fork regression activity, unwinds stalled or blocked replication forks to make a HJ that can be resolved. Has a DNA unwinding activity characteristic of a DNA helicase with 3'-5' polarity.</text>
</comment>
<dbReference type="InterPro" id="IPR001650">
    <property type="entry name" value="Helicase_C-like"/>
</dbReference>
<dbReference type="Proteomes" id="UP001165524">
    <property type="component" value="Unassembled WGS sequence"/>
</dbReference>
<dbReference type="SUPFAM" id="SSF52540">
    <property type="entry name" value="P-loop containing nucleoside triphosphate hydrolases"/>
    <property type="match status" value="2"/>
</dbReference>
<evidence type="ECO:0000256" key="1">
    <source>
        <dbReference type="ARBA" id="ARBA00007504"/>
    </source>
</evidence>
<keyword evidence="3 15" id="KW-0547">Nucleotide-binding</keyword>
<dbReference type="PANTHER" id="PTHR47964">
    <property type="entry name" value="ATP-DEPENDENT DNA HELICASE HOMOLOG RECG, CHLOROPLASTIC"/>
    <property type="match status" value="1"/>
</dbReference>
<dbReference type="RefSeq" id="WP_246948887.1">
    <property type="nucleotide sequence ID" value="NZ_JALKII010000002.1"/>
</dbReference>
<keyword evidence="9 15" id="KW-0233">DNA recombination</keyword>
<feature type="domain" description="Helicase ATP-binding" evidence="16">
    <location>
        <begin position="282"/>
        <end position="447"/>
    </location>
</feature>
<dbReference type="InterPro" id="IPR014001">
    <property type="entry name" value="Helicase_ATP-bd"/>
</dbReference>
<dbReference type="SMART" id="SM00490">
    <property type="entry name" value="HELICc"/>
    <property type="match status" value="1"/>
</dbReference>
<gene>
    <name evidence="18" type="primary">recG</name>
    <name evidence="18" type="ORF">MU846_04480</name>
</gene>
<feature type="domain" description="Helicase C-terminal" evidence="17">
    <location>
        <begin position="481"/>
        <end position="627"/>
    </location>
</feature>
<evidence type="ECO:0000256" key="3">
    <source>
        <dbReference type="ARBA" id="ARBA00022741"/>
    </source>
</evidence>
<evidence type="ECO:0000313" key="18">
    <source>
        <dbReference type="EMBL" id="MCK0536958.1"/>
    </source>
</evidence>
<evidence type="ECO:0000256" key="2">
    <source>
        <dbReference type="ARBA" id="ARBA00017846"/>
    </source>
</evidence>
<dbReference type="PROSITE" id="PS51192">
    <property type="entry name" value="HELICASE_ATP_BIND_1"/>
    <property type="match status" value="1"/>
</dbReference>
<keyword evidence="6 15" id="KW-0347">Helicase</keyword>
<dbReference type="Gene3D" id="2.40.50.140">
    <property type="entry name" value="Nucleic acid-binding proteins"/>
    <property type="match status" value="1"/>
</dbReference>
<dbReference type="NCBIfam" id="TIGR00643">
    <property type="entry name" value="recG"/>
    <property type="match status" value="1"/>
</dbReference>
<dbReference type="CDD" id="cd04488">
    <property type="entry name" value="RecG_wedge_OBF"/>
    <property type="match status" value="1"/>
</dbReference>
<evidence type="ECO:0000256" key="4">
    <source>
        <dbReference type="ARBA" id="ARBA00022763"/>
    </source>
</evidence>
<dbReference type="EMBL" id="JALKII010000002">
    <property type="protein sequence ID" value="MCK0536958.1"/>
    <property type="molecule type" value="Genomic_DNA"/>
</dbReference>
<comment type="catalytic activity">
    <reaction evidence="12 15">
        <text>Couples ATP hydrolysis with the unwinding of duplex DNA by translocating in the 3'-5' direction.</text>
        <dbReference type="EC" id="5.6.2.4"/>
    </reaction>
</comment>
<dbReference type="PANTHER" id="PTHR47964:SF1">
    <property type="entry name" value="ATP-DEPENDENT DNA HELICASE HOMOLOG RECG, CHLOROPLASTIC"/>
    <property type="match status" value="1"/>
</dbReference>